<name>A0ABW2AZ88_9RHOB</name>
<dbReference type="InterPro" id="IPR016181">
    <property type="entry name" value="Acyl_CoA_acyltransferase"/>
</dbReference>
<dbReference type="EC" id="2.3.-.-" evidence="2"/>
<dbReference type="SUPFAM" id="SSF55729">
    <property type="entry name" value="Acyl-CoA N-acyltransferases (Nat)"/>
    <property type="match status" value="1"/>
</dbReference>
<dbReference type="PANTHER" id="PTHR43792:SF1">
    <property type="entry name" value="N-ACETYLTRANSFERASE DOMAIN-CONTAINING PROTEIN"/>
    <property type="match status" value="1"/>
</dbReference>
<dbReference type="PROSITE" id="PS51186">
    <property type="entry name" value="GNAT"/>
    <property type="match status" value="1"/>
</dbReference>
<dbReference type="PANTHER" id="PTHR43792">
    <property type="entry name" value="GNAT FAMILY, PUTATIVE (AFU_ORTHOLOGUE AFUA_3G00765)-RELATED-RELATED"/>
    <property type="match status" value="1"/>
</dbReference>
<evidence type="ECO:0000313" key="3">
    <source>
        <dbReference type="Proteomes" id="UP001596353"/>
    </source>
</evidence>
<dbReference type="Gene3D" id="3.40.630.30">
    <property type="match status" value="1"/>
</dbReference>
<evidence type="ECO:0000313" key="2">
    <source>
        <dbReference type="EMBL" id="MFC6758676.1"/>
    </source>
</evidence>
<protein>
    <submittedName>
        <fullName evidence="2">GNAT family N-acetyltransferase</fullName>
        <ecNumber evidence="2">2.3.-.-</ecNumber>
    </submittedName>
</protein>
<reference evidence="3" key="1">
    <citation type="journal article" date="2019" name="Int. J. Syst. Evol. Microbiol.">
        <title>The Global Catalogue of Microorganisms (GCM) 10K type strain sequencing project: providing services to taxonomists for standard genome sequencing and annotation.</title>
        <authorList>
            <consortium name="The Broad Institute Genomics Platform"/>
            <consortium name="The Broad Institute Genome Sequencing Center for Infectious Disease"/>
            <person name="Wu L."/>
            <person name="Ma J."/>
        </authorList>
    </citation>
    <scope>NUCLEOTIDE SEQUENCE [LARGE SCALE GENOMIC DNA]</scope>
    <source>
        <strain evidence="3">CCUG 66188</strain>
    </source>
</reference>
<gene>
    <name evidence="2" type="ORF">ACFQFQ_02830</name>
</gene>
<dbReference type="InterPro" id="IPR051531">
    <property type="entry name" value="N-acetyltransferase"/>
</dbReference>
<feature type="domain" description="N-acetyltransferase" evidence="1">
    <location>
        <begin position="7"/>
        <end position="162"/>
    </location>
</feature>
<dbReference type="EMBL" id="JBHSWG010000001">
    <property type="protein sequence ID" value="MFC6758676.1"/>
    <property type="molecule type" value="Genomic_DNA"/>
</dbReference>
<evidence type="ECO:0000259" key="1">
    <source>
        <dbReference type="PROSITE" id="PS51186"/>
    </source>
</evidence>
<proteinExistence type="predicted"/>
<keyword evidence="3" id="KW-1185">Reference proteome</keyword>
<dbReference type="Proteomes" id="UP001596353">
    <property type="component" value="Unassembled WGS sequence"/>
</dbReference>
<dbReference type="InterPro" id="IPR000182">
    <property type="entry name" value="GNAT_dom"/>
</dbReference>
<organism evidence="2 3">
    <name type="scientific">Sulfitobacter porphyrae</name>
    <dbReference type="NCBI Taxonomy" id="1246864"/>
    <lineage>
        <taxon>Bacteria</taxon>
        <taxon>Pseudomonadati</taxon>
        <taxon>Pseudomonadota</taxon>
        <taxon>Alphaproteobacteria</taxon>
        <taxon>Rhodobacterales</taxon>
        <taxon>Roseobacteraceae</taxon>
        <taxon>Sulfitobacter</taxon>
    </lineage>
</organism>
<keyword evidence="2" id="KW-0808">Transferase</keyword>
<keyword evidence="2" id="KW-0012">Acyltransferase</keyword>
<dbReference type="Pfam" id="PF13302">
    <property type="entry name" value="Acetyltransf_3"/>
    <property type="match status" value="1"/>
</dbReference>
<sequence>MLETERLILRAPHADDFEHVAAFFADAGRSWGFGGPSDRAEAWRWFAGLIGHWAIRGFGFWIIVDRTTDTPIGLTGIWEPEGWPEPELGWVMFEGSEGKGYAFEAAQAARAHAYNVWGMSALTSNIFPGNTRSVALAERMGAVHERDYENVKHGTEMVYRHPGPKEIAA</sequence>
<comment type="caution">
    <text evidence="2">The sequence shown here is derived from an EMBL/GenBank/DDBJ whole genome shotgun (WGS) entry which is preliminary data.</text>
</comment>
<dbReference type="GO" id="GO:0016746">
    <property type="term" value="F:acyltransferase activity"/>
    <property type="evidence" value="ECO:0007669"/>
    <property type="project" value="UniProtKB-KW"/>
</dbReference>
<accession>A0ABW2AZ88</accession>